<reference evidence="2" key="1">
    <citation type="submission" date="2017-09" db="EMBL/GenBank/DDBJ databases">
        <title>Polyketide synthases of a Diaporthe helianthi virulent isolate.</title>
        <authorList>
            <person name="Baroncelli R."/>
        </authorList>
    </citation>
    <scope>NUCLEOTIDE SEQUENCE [LARGE SCALE GENOMIC DNA]</scope>
    <source>
        <strain evidence="2">7/96</strain>
    </source>
</reference>
<keyword evidence="3" id="KW-1185">Reference proteome</keyword>
<feature type="signal peptide" evidence="1">
    <location>
        <begin position="1"/>
        <end position="23"/>
    </location>
</feature>
<dbReference type="EMBL" id="MAVT02001315">
    <property type="protein sequence ID" value="POS71292.1"/>
    <property type="molecule type" value="Genomic_DNA"/>
</dbReference>
<comment type="caution">
    <text evidence="2">The sequence shown here is derived from an EMBL/GenBank/DDBJ whole genome shotgun (WGS) entry which is preliminary data.</text>
</comment>
<proteinExistence type="predicted"/>
<keyword evidence="1" id="KW-0732">Signal</keyword>
<sequence>MHPINSIQAAIISLFLFSPTVLGNPVSFPSRMPQANLQMSPATIVDIGADHAFAEPGSTNSSLSLGGGTAVEKRGISTKLQNIRCGINGGALANYDKGRERFGQFMSGVGSVALSGVRFALQNALCNHDTCDMVIGASFEAPGWLLAGQIEHFFDRAFDDLRQECKEKGGSAELIADNPKASDVCGIPTCTADGKMGLRVGTFEAQFYVHDGGDTCPAPKAQQVCKVEQFN</sequence>
<evidence type="ECO:0000313" key="2">
    <source>
        <dbReference type="EMBL" id="POS71292.1"/>
    </source>
</evidence>
<evidence type="ECO:0000313" key="3">
    <source>
        <dbReference type="Proteomes" id="UP000094444"/>
    </source>
</evidence>
<accession>A0A2P5HM22</accession>
<dbReference type="InParanoid" id="A0A2P5HM22"/>
<evidence type="ECO:0000256" key="1">
    <source>
        <dbReference type="SAM" id="SignalP"/>
    </source>
</evidence>
<name>A0A2P5HM22_DIAHE</name>
<dbReference type="AlphaFoldDB" id="A0A2P5HM22"/>
<dbReference type="Proteomes" id="UP000094444">
    <property type="component" value="Unassembled WGS sequence"/>
</dbReference>
<protein>
    <submittedName>
        <fullName evidence="2">Uncharacterized protein</fullName>
    </submittedName>
</protein>
<gene>
    <name evidence="2" type="ORF">DHEL01_v210311</name>
</gene>
<organism evidence="2 3">
    <name type="scientific">Diaporthe helianthi</name>
    <dbReference type="NCBI Taxonomy" id="158607"/>
    <lineage>
        <taxon>Eukaryota</taxon>
        <taxon>Fungi</taxon>
        <taxon>Dikarya</taxon>
        <taxon>Ascomycota</taxon>
        <taxon>Pezizomycotina</taxon>
        <taxon>Sordariomycetes</taxon>
        <taxon>Sordariomycetidae</taxon>
        <taxon>Diaporthales</taxon>
        <taxon>Diaporthaceae</taxon>
        <taxon>Diaporthe</taxon>
    </lineage>
</organism>
<dbReference type="OrthoDB" id="5200228at2759"/>
<feature type="chain" id="PRO_5015128880" evidence="1">
    <location>
        <begin position="24"/>
        <end position="231"/>
    </location>
</feature>